<dbReference type="Proteomes" id="UP000289200">
    <property type="component" value="Unassembled WGS sequence"/>
</dbReference>
<keyword evidence="3" id="KW-0028">Amino-acid biosynthesis</keyword>
<dbReference type="PROSITE" id="PS51171">
    <property type="entry name" value="PREPHENATE_DEHYDR_3"/>
    <property type="match status" value="1"/>
</dbReference>
<dbReference type="PANTHER" id="PTHR21022:SF19">
    <property type="entry name" value="PREPHENATE DEHYDRATASE-RELATED"/>
    <property type="match status" value="1"/>
</dbReference>
<organism evidence="11 14">
    <name type="scientific">Rhodoplanes serenus</name>
    <dbReference type="NCBI Taxonomy" id="200615"/>
    <lineage>
        <taxon>Bacteria</taxon>
        <taxon>Pseudomonadati</taxon>
        <taxon>Pseudomonadota</taxon>
        <taxon>Alphaproteobacteria</taxon>
        <taxon>Hyphomicrobiales</taxon>
        <taxon>Nitrobacteraceae</taxon>
        <taxon>Rhodoplanes</taxon>
    </lineage>
</organism>
<dbReference type="NCBIfam" id="NF008866">
    <property type="entry name" value="PRK11899.1"/>
    <property type="match status" value="1"/>
</dbReference>
<evidence type="ECO:0000256" key="8">
    <source>
        <dbReference type="PIRSR" id="PIRSR001500-2"/>
    </source>
</evidence>
<gene>
    <name evidence="12" type="primary">pheA</name>
    <name evidence="11" type="ORF">GJ689_11715</name>
    <name evidence="12" type="ORF">RHODGE_RHODGE_03269</name>
</gene>
<dbReference type="EMBL" id="WNKV01000008">
    <property type="protein sequence ID" value="MTW16871.1"/>
    <property type="molecule type" value="Genomic_DNA"/>
</dbReference>
<feature type="domain" description="Prephenate dehydratase" evidence="9">
    <location>
        <begin position="6"/>
        <end position="181"/>
    </location>
</feature>
<reference evidence="11 14" key="3">
    <citation type="submission" date="2019-11" db="EMBL/GenBank/DDBJ databases">
        <title>Whole-genome sequence of Rhodoplanes serenus DSM 18633, type strain.</title>
        <authorList>
            <person name="Kyndt J.A."/>
            <person name="Meyer T.E."/>
        </authorList>
    </citation>
    <scope>NUCLEOTIDE SEQUENCE [LARGE SCALE GENOMIC DNA]</scope>
    <source>
        <strain evidence="11 14">DSM 18633</strain>
    </source>
</reference>
<dbReference type="CDD" id="cd04905">
    <property type="entry name" value="ACT_CM-PDT"/>
    <property type="match status" value="1"/>
</dbReference>
<dbReference type="InterPro" id="IPR008242">
    <property type="entry name" value="Chor_mutase/pphenate_deHydtase"/>
</dbReference>
<evidence type="ECO:0000256" key="6">
    <source>
        <dbReference type="ARBA" id="ARBA00023239"/>
    </source>
</evidence>
<dbReference type="SUPFAM" id="SSF55021">
    <property type="entry name" value="ACT-like"/>
    <property type="match status" value="1"/>
</dbReference>
<evidence type="ECO:0000313" key="11">
    <source>
        <dbReference type="EMBL" id="MTW16871.1"/>
    </source>
</evidence>
<keyword evidence="13" id="KW-1185">Reference proteome</keyword>
<evidence type="ECO:0000259" key="9">
    <source>
        <dbReference type="PROSITE" id="PS51171"/>
    </source>
</evidence>
<dbReference type="PANTHER" id="PTHR21022">
    <property type="entry name" value="PREPHENATE DEHYDRATASE P PROTEIN"/>
    <property type="match status" value="1"/>
</dbReference>
<sequence length="294" mass="31829">MTSQRKIVFQGEPGANSDIACREAYPDYTPLPCPTFEDAFTALASGKAALGMIPIENSVAGRVADIHHLMPTSRLRIVAEWFLPIRNQLLAVKGATLDDLETVESHIMALGQCRRYLRKLGLKTRVAADTAGAARMIAEAGDKTRAAIASRLAAEIYGLDILAQDIEDESHSTTRFIVLAREPVAVAPGNGPVITTFVFQVRNIPAALYKALGGFATNGVNMTKLESYMLEGTFSATQFYADVEGHPEEPGLKLALEELAFFSQPKSLKILGVYPAHPFRATVAQRSHTEAATI</sequence>
<dbReference type="GO" id="GO:0004664">
    <property type="term" value="F:prephenate dehydratase activity"/>
    <property type="evidence" value="ECO:0007669"/>
    <property type="project" value="UniProtKB-EC"/>
</dbReference>
<dbReference type="Gene3D" id="3.40.190.10">
    <property type="entry name" value="Periplasmic binding protein-like II"/>
    <property type="match status" value="2"/>
</dbReference>
<dbReference type="PROSITE" id="PS51671">
    <property type="entry name" value="ACT"/>
    <property type="match status" value="1"/>
</dbReference>
<name>A0A327JWW2_9BRAD</name>
<dbReference type="SUPFAM" id="SSF53850">
    <property type="entry name" value="Periplasmic binding protein-like II"/>
    <property type="match status" value="1"/>
</dbReference>
<reference evidence="12" key="2">
    <citation type="submission" date="2018-10" db="EMBL/GenBank/DDBJ databases">
        <authorList>
            <person name="Peiro R."/>
            <person name="Begona"/>
            <person name="Cbmso G."/>
            <person name="Lopez M."/>
            <person name="Gonzalez S."/>
            <person name="Sacristan E."/>
            <person name="Castillo E."/>
        </authorList>
    </citation>
    <scope>NUCLEOTIDE SEQUENCE</scope>
    <source>
        <strain evidence="12">Rhod_genome</strain>
    </source>
</reference>
<dbReference type="InterPro" id="IPR002912">
    <property type="entry name" value="ACT_dom"/>
</dbReference>
<dbReference type="PIRSF" id="PIRSF001500">
    <property type="entry name" value="Chor_mut_pdt_Ppr"/>
    <property type="match status" value="1"/>
</dbReference>
<evidence type="ECO:0000259" key="10">
    <source>
        <dbReference type="PROSITE" id="PS51671"/>
    </source>
</evidence>
<feature type="site" description="Essential for prephenate dehydratase activity" evidence="8">
    <location>
        <position position="174"/>
    </location>
</feature>
<comment type="catalytic activity">
    <reaction evidence="7">
        <text>prephenate + H(+) = 3-phenylpyruvate + CO2 + H2O</text>
        <dbReference type="Rhea" id="RHEA:21648"/>
        <dbReference type="ChEBI" id="CHEBI:15377"/>
        <dbReference type="ChEBI" id="CHEBI:15378"/>
        <dbReference type="ChEBI" id="CHEBI:16526"/>
        <dbReference type="ChEBI" id="CHEBI:18005"/>
        <dbReference type="ChEBI" id="CHEBI:29934"/>
        <dbReference type="EC" id="4.2.1.51"/>
    </reaction>
</comment>
<feature type="domain" description="ACT" evidence="10">
    <location>
        <begin position="196"/>
        <end position="275"/>
    </location>
</feature>
<evidence type="ECO:0000256" key="2">
    <source>
        <dbReference type="ARBA" id="ARBA00013147"/>
    </source>
</evidence>
<dbReference type="EC" id="4.2.1.51" evidence="2"/>
<dbReference type="OrthoDB" id="9802281at2"/>
<evidence type="ECO:0000313" key="14">
    <source>
        <dbReference type="Proteomes" id="UP000438991"/>
    </source>
</evidence>
<dbReference type="CDD" id="cd13631">
    <property type="entry name" value="PBP2_Ct-PDT_like"/>
    <property type="match status" value="1"/>
</dbReference>
<evidence type="ECO:0000256" key="7">
    <source>
        <dbReference type="ARBA" id="ARBA00047848"/>
    </source>
</evidence>
<reference evidence="13" key="1">
    <citation type="submission" date="2018-10" db="EMBL/GenBank/DDBJ databases">
        <authorList>
            <person name="Peiro R."/>
            <person name="Begona"/>
            <person name="Cbmso G."/>
            <person name="Lopez M."/>
            <person name="Gonzalez S."/>
            <person name="Sacristan E."/>
            <person name="Castillo E."/>
        </authorList>
    </citation>
    <scope>NUCLEOTIDE SEQUENCE [LARGE SCALE GENOMIC DNA]</scope>
</reference>
<evidence type="ECO:0000313" key="12">
    <source>
        <dbReference type="EMBL" id="VCU10083.1"/>
    </source>
</evidence>
<evidence type="ECO:0000256" key="3">
    <source>
        <dbReference type="ARBA" id="ARBA00022605"/>
    </source>
</evidence>
<dbReference type="AlphaFoldDB" id="A0A327JWW2"/>
<keyword evidence="5" id="KW-0584">Phenylalanine biosynthesis</keyword>
<dbReference type="InterPro" id="IPR045865">
    <property type="entry name" value="ACT-like_dom_sf"/>
</dbReference>
<accession>A0A327JWW2</accession>
<evidence type="ECO:0000256" key="1">
    <source>
        <dbReference type="ARBA" id="ARBA00004741"/>
    </source>
</evidence>
<dbReference type="UniPathway" id="UPA00121">
    <property type="reaction ID" value="UER00345"/>
</dbReference>
<proteinExistence type="predicted"/>
<comment type="pathway">
    <text evidence="1">Amino-acid biosynthesis; L-phenylalanine biosynthesis; phenylpyruvate from prephenate: step 1/1.</text>
</comment>
<dbReference type="Proteomes" id="UP000438991">
    <property type="component" value="Unassembled WGS sequence"/>
</dbReference>
<comment type="caution">
    <text evidence="11">The sequence shown here is derived from an EMBL/GenBank/DDBJ whole genome shotgun (WGS) entry which is preliminary data.</text>
</comment>
<dbReference type="EMBL" id="UWOC01000160">
    <property type="protein sequence ID" value="VCU10083.1"/>
    <property type="molecule type" value="Genomic_DNA"/>
</dbReference>
<dbReference type="GO" id="GO:0005737">
    <property type="term" value="C:cytoplasm"/>
    <property type="evidence" value="ECO:0007669"/>
    <property type="project" value="TreeGrafter"/>
</dbReference>
<dbReference type="GO" id="GO:0009094">
    <property type="term" value="P:L-phenylalanine biosynthetic process"/>
    <property type="evidence" value="ECO:0007669"/>
    <property type="project" value="UniProtKB-UniPathway"/>
</dbReference>
<evidence type="ECO:0000313" key="13">
    <source>
        <dbReference type="Proteomes" id="UP000289200"/>
    </source>
</evidence>
<protein>
    <recommendedName>
        <fullName evidence="2">prephenate dehydratase</fullName>
        <ecNumber evidence="2">4.2.1.51</ecNumber>
    </recommendedName>
</protein>
<dbReference type="InterPro" id="IPR001086">
    <property type="entry name" value="Preph_deHydtase"/>
</dbReference>
<dbReference type="PROSITE" id="PS00857">
    <property type="entry name" value="PREPHENATE_DEHYDR_1"/>
    <property type="match status" value="1"/>
</dbReference>
<dbReference type="Pfam" id="PF00800">
    <property type="entry name" value="PDT"/>
    <property type="match status" value="1"/>
</dbReference>
<evidence type="ECO:0000256" key="5">
    <source>
        <dbReference type="ARBA" id="ARBA00023222"/>
    </source>
</evidence>
<dbReference type="Gene3D" id="3.30.70.260">
    <property type="match status" value="1"/>
</dbReference>
<evidence type="ECO:0000256" key="4">
    <source>
        <dbReference type="ARBA" id="ARBA00023141"/>
    </source>
</evidence>
<keyword evidence="4" id="KW-0057">Aromatic amino acid biosynthesis</keyword>
<keyword evidence="6 11" id="KW-0456">Lyase</keyword>
<dbReference type="RefSeq" id="WP_111388141.1">
    <property type="nucleotide sequence ID" value="NZ_NPEW01000294.1"/>
</dbReference>
<dbReference type="InterPro" id="IPR018528">
    <property type="entry name" value="Preph_deHydtase_CS"/>
</dbReference>